<protein>
    <submittedName>
        <fullName evidence="3">Uncharacterized protein</fullName>
    </submittedName>
</protein>
<name>A0A6C0I279_9ZZZZ</name>
<feature type="transmembrane region" description="Helical" evidence="2">
    <location>
        <begin position="509"/>
        <end position="535"/>
    </location>
</feature>
<dbReference type="EMBL" id="MN740075">
    <property type="protein sequence ID" value="QHT86720.1"/>
    <property type="molecule type" value="Genomic_DNA"/>
</dbReference>
<evidence type="ECO:0000313" key="3">
    <source>
        <dbReference type="EMBL" id="QHT86720.1"/>
    </source>
</evidence>
<keyword evidence="2" id="KW-1133">Transmembrane helix</keyword>
<organism evidence="3">
    <name type="scientific">viral metagenome</name>
    <dbReference type="NCBI Taxonomy" id="1070528"/>
    <lineage>
        <taxon>unclassified sequences</taxon>
        <taxon>metagenomes</taxon>
        <taxon>organismal metagenomes</taxon>
    </lineage>
</organism>
<reference evidence="3" key="1">
    <citation type="journal article" date="2020" name="Nature">
        <title>Giant virus diversity and host interactions through global metagenomics.</title>
        <authorList>
            <person name="Schulz F."/>
            <person name="Roux S."/>
            <person name="Paez-Espino D."/>
            <person name="Jungbluth S."/>
            <person name="Walsh D.A."/>
            <person name="Denef V.J."/>
            <person name="McMahon K.D."/>
            <person name="Konstantinidis K.T."/>
            <person name="Eloe-Fadrosh E.A."/>
            <person name="Kyrpides N.C."/>
            <person name="Woyke T."/>
        </authorList>
    </citation>
    <scope>NUCLEOTIDE SEQUENCE</scope>
    <source>
        <strain evidence="3">GVMAG-M-3300023184-18</strain>
    </source>
</reference>
<keyword evidence="2" id="KW-0812">Transmembrane</keyword>
<proteinExistence type="predicted"/>
<evidence type="ECO:0000256" key="2">
    <source>
        <dbReference type="SAM" id="Phobius"/>
    </source>
</evidence>
<accession>A0A6C0I279</accession>
<evidence type="ECO:0000256" key="1">
    <source>
        <dbReference type="SAM" id="MobiDB-lite"/>
    </source>
</evidence>
<feature type="transmembrane region" description="Helical" evidence="2">
    <location>
        <begin position="466"/>
        <end position="489"/>
    </location>
</feature>
<dbReference type="AlphaFoldDB" id="A0A6C0I279"/>
<keyword evidence="2" id="KW-0472">Membrane</keyword>
<feature type="region of interest" description="Disordered" evidence="1">
    <location>
        <begin position="1"/>
        <end position="28"/>
    </location>
</feature>
<sequence length="554" mass="60052">MFFDNIFGTSDNNNSNNDNDDDKSLDNREGKVCPVTGLIPCKCNDSGENDRHSFKNISLSQGRAFLKDEKKLNRMNTYLAQNTGDNKIVGMNIEGFTSDGLSMSQQPQAAVASAAASSTPETVLPKDTTVTTPLDKLDDAFDSKMAAYSSALSEFNKELLKNQNYFVVPVKSLTQINSCFNCDASLSGTDCAAMGVSNSNGDIRTVLPDSTTATLRPCVKSGVTVPGWSANPTDSASCVAPLGQKCCPKPTSMVNGTPMCVVDFNNYDENAMNRWMASCITPASPEDVNQQIALSNEYCQGNGISLNYWSQNVNNFVLVTTQDPATQDPSSKIRPFAKMNSIPVWIVNTFPNLQDANKSKSALVFSPTVEKTLTSAREDMLNAATALIKAASSQQSTTLADRKAMEQKINAIKAKIAKLDSHKQTLDKTVHASSSVKESFVSSSTALPESLIGQEEDTRIQFKSSYAYYTVWFVIAILLIVVMFSNIFMGGGEESGEGGEGGEGGESSSSMSSITLIMGTLMMIVFIYFVIQYILAYFKISRPDLPFDEINPLL</sequence>